<dbReference type="SUPFAM" id="SSF57938">
    <property type="entry name" value="DnaJ/Hsp40 cysteine-rich domain"/>
    <property type="match status" value="1"/>
</dbReference>
<dbReference type="Gene3D" id="2.10.230.10">
    <property type="entry name" value="Heat shock protein DnaJ, cysteine-rich domain"/>
    <property type="match status" value="1"/>
</dbReference>
<accession>A0ABV6NNP1</accession>
<dbReference type="InterPro" id="IPR036410">
    <property type="entry name" value="HSP_DnaJ_Cys-rich_dom_sf"/>
</dbReference>
<evidence type="ECO:0000313" key="2">
    <source>
        <dbReference type="Proteomes" id="UP001589833"/>
    </source>
</evidence>
<proteinExistence type="predicted"/>
<organism evidence="1 2">
    <name type="scientific">Halalkalibacter alkalisediminis</name>
    <dbReference type="NCBI Taxonomy" id="935616"/>
    <lineage>
        <taxon>Bacteria</taxon>
        <taxon>Bacillati</taxon>
        <taxon>Bacillota</taxon>
        <taxon>Bacilli</taxon>
        <taxon>Bacillales</taxon>
        <taxon>Bacillaceae</taxon>
        <taxon>Halalkalibacter</taxon>
    </lineage>
</organism>
<keyword evidence="1" id="KW-0645">Protease</keyword>
<dbReference type="GO" id="GO:0004177">
    <property type="term" value="F:aminopeptidase activity"/>
    <property type="evidence" value="ECO:0007669"/>
    <property type="project" value="UniProtKB-KW"/>
</dbReference>
<evidence type="ECO:0000313" key="1">
    <source>
        <dbReference type="EMBL" id="MFC0562284.1"/>
    </source>
</evidence>
<dbReference type="RefSeq" id="WP_273847536.1">
    <property type="nucleotide sequence ID" value="NZ_JAQQWT010000027.1"/>
</dbReference>
<dbReference type="EMBL" id="JBHLTR010000122">
    <property type="protein sequence ID" value="MFC0562284.1"/>
    <property type="molecule type" value="Genomic_DNA"/>
</dbReference>
<gene>
    <name evidence="1" type="ORF">ACFFH4_25940</name>
</gene>
<protein>
    <submittedName>
        <fullName evidence="1">Methionine aminopeptidase</fullName>
    </submittedName>
</protein>
<keyword evidence="2" id="KW-1185">Reference proteome</keyword>
<name>A0ABV6NNP1_9BACI</name>
<keyword evidence="1" id="KW-0378">Hydrolase</keyword>
<dbReference type="Proteomes" id="UP001589833">
    <property type="component" value="Unassembled WGS sequence"/>
</dbReference>
<sequence>MGFLDLFGQWLEKRNEKRIEFAKSQGTCPECQGKGVNLLGMEQYTMSTFYVCSGCSGSGSFSDWVETN</sequence>
<keyword evidence="1" id="KW-0031">Aminopeptidase</keyword>
<comment type="caution">
    <text evidence="1">The sequence shown here is derived from an EMBL/GenBank/DDBJ whole genome shotgun (WGS) entry which is preliminary data.</text>
</comment>
<reference evidence="1 2" key="1">
    <citation type="submission" date="2024-09" db="EMBL/GenBank/DDBJ databases">
        <authorList>
            <person name="Sun Q."/>
            <person name="Mori K."/>
        </authorList>
    </citation>
    <scope>NUCLEOTIDE SEQUENCE [LARGE SCALE GENOMIC DNA]</scope>
    <source>
        <strain evidence="1 2">NCAIM B.02301</strain>
    </source>
</reference>